<evidence type="ECO:0000313" key="3">
    <source>
        <dbReference type="Proteomes" id="UP000185491"/>
    </source>
</evidence>
<dbReference type="KEGG" id="cpho:CPHO_02135"/>
<evidence type="ECO:0000256" key="1">
    <source>
        <dbReference type="SAM" id="MobiDB-lite"/>
    </source>
</evidence>
<protein>
    <recommendedName>
        <fullName evidence="4">Intracellular proteinase inhibitor BsuPI domain-containing protein</fullName>
    </recommendedName>
</protein>
<keyword evidence="3" id="KW-1185">Reference proteome</keyword>
<organism evidence="2 3">
    <name type="scientific">Corynebacterium phocae</name>
    <dbReference type="NCBI Taxonomy" id="161895"/>
    <lineage>
        <taxon>Bacteria</taxon>
        <taxon>Bacillati</taxon>
        <taxon>Actinomycetota</taxon>
        <taxon>Actinomycetes</taxon>
        <taxon>Mycobacteriales</taxon>
        <taxon>Corynebacteriaceae</taxon>
        <taxon>Corynebacterium</taxon>
    </lineage>
</organism>
<gene>
    <name evidence="2" type="ORF">CPHO_02135</name>
</gene>
<dbReference type="STRING" id="161895.CPHO_02135"/>
<dbReference type="AlphaFoldDB" id="A0A1L7D631"/>
<name>A0A1L7D631_9CORY</name>
<proteinExistence type="predicted"/>
<reference evidence="2 3" key="1">
    <citation type="submission" date="2014-08" db="EMBL/GenBank/DDBJ databases">
        <title>Complete genome sequence of Corynebacterium phocae M408/89/1(T)(=DSM 44612(T)), isolated from the common seal (Phoca vitulina).</title>
        <authorList>
            <person name="Ruckert C."/>
            <person name="Albersmeier A."/>
            <person name="Winkler A."/>
            <person name="Kalinowski J."/>
        </authorList>
    </citation>
    <scope>NUCLEOTIDE SEQUENCE [LARGE SCALE GENOMIC DNA]</scope>
    <source>
        <strain evidence="2 3">M408/89/1</strain>
    </source>
</reference>
<accession>A0A1L7D631</accession>
<sequence length="212" mass="22106">MAALGVILLLVLSLLGLWAALSGGSEPDKQSAPYPSSTTTSAASQTTTTSVTVKATATETVVPAESEPAVAAAPAPAPAERKATCELEDLVIGAELDQPTYAPGAQPVMKMTVENPTAADCVVDLSTLTMRFEVYDMGSNHLVWTDTDCSPPVDTGLETFAPGKTREFSATWSRLGSTPGQCEAREPVEPGAYFLHTVIGRHASAPQPFNLA</sequence>
<dbReference type="Proteomes" id="UP000185491">
    <property type="component" value="Chromosome"/>
</dbReference>
<evidence type="ECO:0000313" key="2">
    <source>
        <dbReference type="EMBL" id="APT93609.1"/>
    </source>
</evidence>
<feature type="region of interest" description="Disordered" evidence="1">
    <location>
        <begin position="25"/>
        <end position="49"/>
    </location>
</feature>
<evidence type="ECO:0008006" key="4">
    <source>
        <dbReference type="Google" id="ProtNLM"/>
    </source>
</evidence>
<dbReference type="EMBL" id="CP009249">
    <property type="protein sequence ID" value="APT93609.1"/>
    <property type="molecule type" value="Genomic_DNA"/>
</dbReference>